<reference evidence="2" key="1">
    <citation type="journal article" date="2023" name="Science">
        <title>Genome structures resolve the early diversification of teleost fishes.</title>
        <authorList>
            <person name="Parey E."/>
            <person name="Louis A."/>
            <person name="Montfort J."/>
            <person name="Bouchez O."/>
            <person name="Roques C."/>
            <person name="Iampietro C."/>
            <person name="Lluch J."/>
            <person name="Castinel A."/>
            <person name="Donnadieu C."/>
            <person name="Desvignes T."/>
            <person name="Floi Bucao C."/>
            <person name="Jouanno E."/>
            <person name="Wen M."/>
            <person name="Mejri S."/>
            <person name="Dirks R."/>
            <person name="Jansen H."/>
            <person name="Henkel C."/>
            <person name="Chen W.J."/>
            <person name="Zahm M."/>
            <person name="Cabau C."/>
            <person name="Klopp C."/>
            <person name="Thompson A.W."/>
            <person name="Robinson-Rechavi M."/>
            <person name="Braasch I."/>
            <person name="Lecointre G."/>
            <person name="Bobe J."/>
            <person name="Postlethwait J.H."/>
            <person name="Berthelot C."/>
            <person name="Roest Crollius H."/>
            <person name="Guiguen Y."/>
        </authorList>
    </citation>
    <scope>NUCLEOTIDE SEQUENCE</scope>
    <source>
        <strain evidence="2">WJC10195</strain>
    </source>
</reference>
<dbReference type="EMBL" id="JAINUF010000014">
    <property type="protein sequence ID" value="KAJ8342026.1"/>
    <property type="molecule type" value="Genomic_DNA"/>
</dbReference>
<dbReference type="Proteomes" id="UP001152622">
    <property type="component" value="Chromosome 14"/>
</dbReference>
<accession>A0A9Q1ENE3</accession>
<keyword evidence="3" id="KW-1185">Reference proteome</keyword>
<evidence type="ECO:0000256" key="1">
    <source>
        <dbReference type="SAM" id="MobiDB-lite"/>
    </source>
</evidence>
<protein>
    <submittedName>
        <fullName evidence="2">Uncharacterized protein</fullName>
    </submittedName>
</protein>
<gene>
    <name evidence="2" type="ORF">SKAU_G00319540</name>
</gene>
<organism evidence="2 3">
    <name type="scientific">Synaphobranchus kaupii</name>
    <name type="common">Kaup's arrowtooth eel</name>
    <dbReference type="NCBI Taxonomy" id="118154"/>
    <lineage>
        <taxon>Eukaryota</taxon>
        <taxon>Metazoa</taxon>
        <taxon>Chordata</taxon>
        <taxon>Craniata</taxon>
        <taxon>Vertebrata</taxon>
        <taxon>Euteleostomi</taxon>
        <taxon>Actinopterygii</taxon>
        <taxon>Neopterygii</taxon>
        <taxon>Teleostei</taxon>
        <taxon>Anguilliformes</taxon>
        <taxon>Synaphobranchidae</taxon>
        <taxon>Synaphobranchus</taxon>
    </lineage>
</organism>
<proteinExistence type="predicted"/>
<sequence length="115" mass="12771">MSEEADTRAASNVTHVSELCESFDGRFKDVFAFKPAFAFLDAPFHLIEQNISIVAASLKAFCSDRVSLEMELIELQSDLALNQRMKSGLTAPLSGDELQRKSPRHGRRASLDQGR</sequence>
<feature type="region of interest" description="Disordered" evidence="1">
    <location>
        <begin position="90"/>
        <end position="115"/>
    </location>
</feature>
<evidence type="ECO:0000313" key="2">
    <source>
        <dbReference type="EMBL" id="KAJ8342026.1"/>
    </source>
</evidence>
<evidence type="ECO:0000313" key="3">
    <source>
        <dbReference type="Proteomes" id="UP001152622"/>
    </source>
</evidence>
<dbReference type="AlphaFoldDB" id="A0A9Q1ENE3"/>
<name>A0A9Q1ENE3_SYNKA</name>
<comment type="caution">
    <text evidence="2">The sequence shown here is derived from an EMBL/GenBank/DDBJ whole genome shotgun (WGS) entry which is preliminary data.</text>
</comment>